<name>A0A1Q9CRV3_SYMMI</name>
<feature type="compositionally biased region" description="Basic and acidic residues" evidence="2">
    <location>
        <begin position="147"/>
        <end position="161"/>
    </location>
</feature>
<keyword evidence="1" id="KW-0694">RNA-binding</keyword>
<evidence type="ECO:0000313" key="5">
    <source>
        <dbReference type="Proteomes" id="UP000186817"/>
    </source>
</evidence>
<feature type="compositionally biased region" description="Basic and acidic residues" evidence="2">
    <location>
        <begin position="171"/>
        <end position="186"/>
    </location>
</feature>
<feature type="compositionally biased region" description="Basic and acidic residues" evidence="2">
    <location>
        <begin position="226"/>
        <end position="238"/>
    </location>
</feature>
<feature type="compositionally biased region" description="Basic residues" evidence="2">
    <location>
        <begin position="199"/>
        <end position="209"/>
    </location>
</feature>
<reference evidence="4 5" key="1">
    <citation type="submission" date="2016-02" db="EMBL/GenBank/DDBJ databases">
        <title>Genome analysis of coral dinoflagellate symbionts highlights evolutionary adaptations to a symbiotic lifestyle.</title>
        <authorList>
            <person name="Aranda M."/>
            <person name="Li Y."/>
            <person name="Liew Y.J."/>
            <person name="Baumgarten S."/>
            <person name="Simakov O."/>
            <person name="Wilson M."/>
            <person name="Piel J."/>
            <person name="Ashoor H."/>
            <person name="Bougouffa S."/>
            <person name="Bajic V.B."/>
            <person name="Ryu T."/>
            <person name="Ravasi T."/>
            <person name="Bayer T."/>
            <person name="Micklem G."/>
            <person name="Kim H."/>
            <person name="Bhak J."/>
            <person name="Lajeunesse T.C."/>
            <person name="Voolstra C.R."/>
        </authorList>
    </citation>
    <scope>NUCLEOTIDE SEQUENCE [LARGE SCALE GENOMIC DNA]</scope>
    <source>
        <strain evidence="4 5">CCMP2467</strain>
    </source>
</reference>
<feature type="region of interest" description="Disordered" evidence="2">
    <location>
        <begin position="124"/>
        <end position="255"/>
    </location>
</feature>
<organism evidence="4 5">
    <name type="scientific">Symbiodinium microadriaticum</name>
    <name type="common">Dinoflagellate</name>
    <name type="synonym">Zooxanthella microadriatica</name>
    <dbReference type="NCBI Taxonomy" id="2951"/>
    <lineage>
        <taxon>Eukaryota</taxon>
        <taxon>Sar</taxon>
        <taxon>Alveolata</taxon>
        <taxon>Dinophyceae</taxon>
        <taxon>Suessiales</taxon>
        <taxon>Symbiodiniaceae</taxon>
        <taxon>Symbiodinium</taxon>
    </lineage>
</organism>
<dbReference type="Proteomes" id="UP000186817">
    <property type="component" value="Unassembled WGS sequence"/>
</dbReference>
<protein>
    <recommendedName>
        <fullName evidence="3">Chromatin target of PRMT1 protein C-terminal domain-containing protein</fullName>
    </recommendedName>
</protein>
<dbReference type="EMBL" id="LSRX01000963">
    <property type="protein sequence ID" value="OLP85658.1"/>
    <property type="molecule type" value="Genomic_DNA"/>
</dbReference>
<feature type="compositionally biased region" description="Basic residues" evidence="2">
    <location>
        <begin position="129"/>
        <end position="139"/>
    </location>
</feature>
<dbReference type="GO" id="GO:0003723">
    <property type="term" value="F:RNA binding"/>
    <property type="evidence" value="ECO:0007669"/>
    <property type="project" value="UniProtKB-KW"/>
</dbReference>
<comment type="caution">
    <text evidence="4">The sequence shown here is derived from an EMBL/GenBank/DDBJ whole genome shotgun (WGS) entry which is preliminary data.</text>
</comment>
<dbReference type="Pfam" id="PF13865">
    <property type="entry name" value="FoP_duplication"/>
    <property type="match status" value="1"/>
</dbReference>
<dbReference type="AlphaFoldDB" id="A0A1Q9CRV3"/>
<keyword evidence="5" id="KW-1185">Reference proteome</keyword>
<evidence type="ECO:0000256" key="1">
    <source>
        <dbReference type="ARBA" id="ARBA00022884"/>
    </source>
</evidence>
<evidence type="ECO:0000259" key="3">
    <source>
        <dbReference type="Pfam" id="PF13865"/>
    </source>
</evidence>
<evidence type="ECO:0000313" key="4">
    <source>
        <dbReference type="EMBL" id="OLP85658.1"/>
    </source>
</evidence>
<proteinExistence type="predicted"/>
<feature type="domain" description="Chromatin target of PRMT1 protein C-terminal" evidence="3">
    <location>
        <begin position="187"/>
        <end position="249"/>
    </location>
</feature>
<accession>A0A1Q9CRV3</accession>
<dbReference type="InterPro" id="IPR025715">
    <property type="entry name" value="FoP_C"/>
</dbReference>
<evidence type="ECO:0000256" key="2">
    <source>
        <dbReference type="SAM" id="MobiDB-lite"/>
    </source>
</evidence>
<dbReference type="OMA" id="MEDSWAP"/>
<gene>
    <name evidence="4" type="ORF">AK812_SmicGene33325</name>
</gene>
<sequence>MSKKCNTQSIFLNGDVAREDFGMVAGPPPRGRAQGYQGERDAGGMRAWTSGGGGGGGWSRRDDMEDSWAPAPKGQSKGWGKSWRSDPWESPSYGYGGGGGYGGSYGGGYGGGYGYGDGYDGYGDGYSKGKGKGKGKGKSKGPSFYSMHDERGGEPLRERSPRRAGGFGGRWKHDMYDEKDLPEGEYRNFGGRTLGGPGRKGKGKGKGKTNGKANPKQLDQQLSRYFGKEDDGLDKSALDTELDSYMGKPKAADKA</sequence>
<dbReference type="OrthoDB" id="438888at2759"/>
<feature type="region of interest" description="Disordered" evidence="2">
    <location>
        <begin position="20"/>
        <end position="90"/>
    </location>
</feature>